<evidence type="ECO:0000313" key="10">
    <source>
        <dbReference type="EMBL" id="KAK1371785.1"/>
    </source>
</evidence>
<feature type="repeat" description="ANK" evidence="7">
    <location>
        <begin position="244"/>
        <end position="270"/>
    </location>
</feature>
<reference evidence="10" key="1">
    <citation type="submission" date="2023-02" db="EMBL/GenBank/DDBJ databases">
        <title>Genome of toxic invasive species Heracleum sosnowskyi carries increased number of genes despite the absence of recent whole-genome duplications.</title>
        <authorList>
            <person name="Schelkunov M."/>
            <person name="Shtratnikova V."/>
            <person name="Makarenko M."/>
            <person name="Klepikova A."/>
            <person name="Omelchenko D."/>
            <person name="Novikova G."/>
            <person name="Obukhova E."/>
            <person name="Bogdanov V."/>
            <person name="Penin A."/>
            <person name="Logacheva M."/>
        </authorList>
    </citation>
    <scope>NUCLEOTIDE SEQUENCE</scope>
    <source>
        <strain evidence="10">Hsosn_3</strain>
        <tissue evidence="10">Leaf</tissue>
    </source>
</reference>
<dbReference type="SUPFAM" id="SSF48403">
    <property type="entry name" value="Ankyrin repeat"/>
    <property type="match status" value="1"/>
</dbReference>
<feature type="transmembrane region" description="Helical" evidence="8">
    <location>
        <begin position="695"/>
        <end position="715"/>
    </location>
</feature>
<keyword evidence="3" id="KW-0677">Repeat</keyword>
<comment type="caution">
    <text evidence="10">The sequence shown here is derived from an EMBL/GenBank/DDBJ whole genome shotgun (WGS) entry which is preliminary data.</text>
</comment>
<dbReference type="Pfam" id="PF00023">
    <property type="entry name" value="Ank"/>
    <property type="match status" value="1"/>
</dbReference>
<evidence type="ECO:0000256" key="5">
    <source>
        <dbReference type="ARBA" id="ARBA00023043"/>
    </source>
</evidence>
<dbReference type="InterPro" id="IPR036770">
    <property type="entry name" value="Ankyrin_rpt-contain_sf"/>
</dbReference>
<evidence type="ECO:0000256" key="6">
    <source>
        <dbReference type="ARBA" id="ARBA00023136"/>
    </source>
</evidence>
<dbReference type="Pfam" id="PF12796">
    <property type="entry name" value="Ank_2"/>
    <property type="match status" value="3"/>
</dbReference>
<reference evidence="10" key="2">
    <citation type="submission" date="2023-05" db="EMBL/GenBank/DDBJ databases">
        <authorList>
            <person name="Schelkunov M.I."/>
        </authorList>
    </citation>
    <scope>NUCLEOTIDE SEQUENCE</scope>
    <source>
        <strain evidence="10">Hsosn_3</strain>
        <tissue evidence="10">Leaf</tissue>
    </source>
</reference>
<sequence length="723" mass="81030">MVRVDLEIEQIRRSQLHWRESPGRMTQISLPPNSPENPLTFTTANVPDANYIMQEQMIVDDGAENASQEGHKYPLGIEDKIQSEHWERRHKRLKILLDAEKVEISDEGPQQGSDPHFMKVALYLAAKKGDIDGLIDALDTPVSLIHNQITPLRNTVLHVAASFGNEDLVRFLAYHFRSLLSKRNHRGDTALHLAAIAGHLGVVDVLVRFQMDQLNKDSLLDVDVEKNNDTLIGKFEETVVVNNDGNTPLHEALKNNHEKVAEYLIKENIEYAYYINKQGKSAFYMAIEASKLNCVKAILSTRRPYTDQHILDEEITKGRSLVHATITTKNIVLLQEIAKTKPGLLHVKNEHGQTPLHWAASLNFLEGVEFLLVNFKMDMFEKDAYGFYPIHGASKNGHVGILDELLQHFPDAIEFVNDDGQNILHVAAMYGKDSVVRYILNTPELDLPLNEKDKDGNTALHLATINWHPKVVSSLTWDNRSDLGLVNIDGLTALDVAEENMEAMTSYRQRLTWMALKSAGTERAKLKNKPGLEKLKSATYETYNMDFSKDRVNTLLLVSTLIATVTFAAGFTMPGGYSNSEPDQGMATLLNKLTFQVFVICDTIAMYCAIMVAVTLIWAQLGDLTLVLNALKVGIPLLGISLTMMLLAFMAGVYLVVSKLVWLADVVMILGIISLACLLSLFIPLNLPYTSTLTILRYISYYPFCMLMLASGSYYDPVEHDSF</sequence>
<dbReference type="GO" id="GO:0005886">
    <property type="term" value="C:plasma membrane"/>
    <property type="evidence" value="ECO:0007669"/>
    <property type="project" value="TreeGrafter"/>
</dbReference>
<accession>A0AAD8HTH1</accession>
<dbReference type="PANTHER" id="PTHR24186:SF46">
    <property type="entry name" value="PROTEIN ACCELERATED CELL DEATH 6-LIKE"/>
    <property type="match status" value="1"/>
</dbReference>
<keyword evidence="4 8" id="KW-1133">Transmembrane helix</keyword>
<evidence type="ECO:0000256" key="3">
    <source>
        <dbReference type="ARBA" id="ARBA00022737"/>
    </source>
</evidence>
<dbReference type="PROSITE" id="PS50297">
    <property type="entry name" value="ANK_REP_REGION"/>
    <property type="match status" value="3"/>
</dbReference>
<feature type="transmembrane region" description="Helical" evidence="8">
    <location>
        <begin position="662"/>
        <end position="683"/>
    </location>
</feature>
<dbReference type="InterPro" id="IPR026961">
    <property type="entry name" value="PGG_dom"/>
</dbReference>
<evidence type="ECO:0000256" key="1">
    <source>
        <dbReference type="ARBA" id="ARBA00004141"/>
    </source>
</evidence>
<evidence type="ECO:0000313" key="11">
    <source>
        <dbReference type="Proteomes" id="UP001237642"/>
    </source>
</evidence>
<dbReference type="InterPro" id="IPR002110">
    <property type="entry name" value="Ankyrin_rpt"/>
</dbReference>
<name>A0AAD8HTH1_9APIA</name>
<feature type="domain" description="PGG" evidence="9">
    <location>
        <begin position="549"/>
        <end position="656"/>
    </location>
</feature>
<feature type="transmembrane region" description="Helical" evidence="8">
    <location>
        <begin position="633"/>
        <end position="656"/>
    </location>
</feature>
<evidence type="ECO:0000256" key="8">
    <source>
        <dbReference type="SAM" id="Phobius"/>
    </source>
</evidence>
<feature type="transmembrane region" description="Helical" evidence="8">
    <location>
        <begin position="555"/>
        <end position="577"/>
    </location>
</feature>
<evidence type="ECO:0000256" key="7">
    <source>
        <dbReference type="PROSITE-ProRule" id="PRU00023"/>
    </source>
</evidence>
<dbReference type="Pfam" id="PF13962">
    <property type="entry name" value="PGG"/>
    <property type="match status" value="1"/>
</dbReference>
<protein>
    <submittedName>
        <fullName evidence="10">PGG domain-containing protein</fullName>
    </submittedName>
</protein>
<organism evidence="10 11">
    <name type="scientific">Heracleum sosnowskyi</name>
    <dbReference type="NCBI Taxonomy" id="360622"/>
    <lineage>
        <taxon>Eukaryota</taxon>
        <taxon>Viridiplantae</taxon>
        <taxon>Streptophyta</taxon>
        <taxon>Embryophyta</taxon>
        <taxon>Tracheophyta</taxon>
        <taxon>Spermatophyta</taxon>
        <taxon>Magnoliopsida</taxon>
        <taxon>eudicotyledons</taxon>
        <taxon>Gunneridae</taxon>
        <taxon>Pentapetalae</taxon>
        <taxon>asterids</taxon>
        <taxon>campanulids</taxon>
        <taxon>Apiales</taxon>
        <taxon>Apiaceae</taxon>
        <taxon>Apioideae</taxon>
        <taxon>apioid superclade</taxon>
        <taxon>Tordylieae</taxon>
        <taxon>Tordyliinae</taxon>
        <taxon>Heracleum</taxon>
    </lineage>
</organism>
<evidence type="ECO:0000256" key="2">
    <source>
        <dbReference type="ARBA" id="ARBA00022692"/>
    </source>
</evidence>
<keyword evidence="5 7" id="KW-0040">ANK repeat</keyword>
<dbReference type="SMART" id="SM00248">
    <property type="entry name" value="ANK"/>
    <property type="match status" value="9"/>
</dbReference>
<evidence type="ECO:0000259" key="9">
    <source>
        <dbReference type="Pfam" id="PF13962"/>
    </source>
</evidence>
<dbReference type="Proteomes" id="UP001237642">
    <property type="component" value="Unassembled WGS sequence"/>
</dbReference>
<dbReference type="EMBL" id="JAUIZM010000008">
    <property type="protein sequence ID" value="KAK1371785.1"/>
    <property type="molecule type" value="Genomic_DNA"/>
</dbReference>
<dbReference type="AlphaFoldDB" id="A0AAD8HTH1"/>
<dbReference type="Gene3D" id="1.25.40.20">
    <property type="entry name" value="Ankyrin repeat-containing domain"/>
    <property type="match status" value="3"/>
</dbReference>
<keyword evidence="2 8" id="KW-0812">Transmembrane</keyword>
<feature type="repeat" description="ANK" evidence="7">
    <location>
        <begin position="351"/>
        <end position="384"/>
    </location>
</feature>
<dbReference type="PANTHER" id="PTHR24186">
    <property type="entry name" value="PROTEIN PHOSPHATASE 1 REGULATORY SUBUNIT"/>
    <property type="match status" value="1"/>
</dbReference>
<feature type="repeat" description="ANK" evidence="7">
    <location>
        <begin position="186"/>
        <end position="218"/>
    </location>
</feature>
<proteinExistence type="predicted"/>
<comment type="subcellular location">
    <subcellularLocation>
        <location evidence="1">Membrane</location>
        <topology evidence="1">Multi-pass membrane protein</topology>
    </subcellularLocation>
</comment>
<keyword evidence="6 8" id="KW-0472">Membrane</keyword>
<keyword evidence="11" id="KW-1185">Reference proteome</keyword>
<evidence type="ECO:0000256" key="4">
    <source>
        <dbReference type="ARBA" id="ARBA00022989"/>
    </source>
</evidence>
<dbReference type="PROSITE" id="PS50088">
    <property type="entry name" value="ANK_REPEAT"/>
    <property type="match status" value="3"/>
</dbReference>
<gene>
    <name evidence="10" type="ORF">POM88_037877</name>
</gene>
<feature type="transmembrane region" description="Helical" evidence="8">
    <location>
        <begin position="597"/>
        <end position="621"/>
    </location>
</feature>